<evidence type="ECO:0000313" key="3">
    <source>
        <dbReference type="Proteomes" id="UP000198806"/>
    </source>
</evidence>
<protein>
    <submittedName>
        <fullName evidence="2">Helix-turn-helix</fullName>
    </submittedName>
</protein>
<dbReference type="CDD" id="cd00093">
    <property type="entry name" value="HTH_XRE"/>
    <property type="match status" value="1"/>
</dbReference>
<sequence length="193" mass="22937">MNELYKRIKQRREELGLSQDELAKKLGYKSRSTIAKIEAGVNDIPQSKIEEFAEALYTTPKFLMGLSDFSDELDQMMHDIGVIDAKVYFHFLLRKLIEKFGYELEENFATDKEGYTTILFEGKSEKFEIREDLYDEFLNNCFSYIDYGFNKLIDKNNRVQSDYFIKCFCTERTTKEPFEIMRDFFKNQGNEKK</sequence>
<organism evidence="2 3">
    <name type="scientific">Anaerocolumna aminovalerica</name>
    <dbReference type="NCBI Taxonomy" id="1527"/>
    <lineage>
        <taxon>Bacteria</taxon>
        <taxon>Bacillati</taxon>
        <taxon>Bacillota</taxon>
        <taxon>Clostridia</taxon>
        <taxon>Lachnospirales</taxon>
        <taxon>Lachnospiraceae</taxon>
        <taxon>Anaerocolumna</taxon>
    </lineage>
</organism>
<dbReference type="RefSeq" id="WP_091689076.1">
    <property type="nucleotide sequence ID" value="NZ_BAABFM010000011.1"/>
</dbReference>
<dbReference type="InterPro" id="IPR010982">
    <property type="entry name" value="Lambda_DNA-bd_dom_sf"/>
</dbReference>
<dbReference type="Gene3D" id="1.10.260.40">
    <property type="entry name" value="lambda repressor-like DNA-binding domains"/>
    <property type="match status" value="1"/>
</dbReference>
<dbReference type="AlphaFoldDB" id="A0A1I5IYS8"/>
<dbReference type="Pfam" id="PF01381">
    <property type="entry name" value="HTH_3"/>
    <property type="match status" value="1"/>
</dbReference>
<dbReference type="PROSITE" id="PS50943">
    <property type="entry name" value="HTH_CROC1"/>
    <property type="match status" value="1"/>
</dbReference>
<dbReference type="SMART" id="SM00530">
    <property type="entry name" value="HTH_XRE"/>
    <property type="match status" value="1"/>
</dbReference>
<evidence type="ECO:0000313" key="2">
    <source>
        <dbReference type="EMBL" id="SFO65543.1"/>
    </source>
</evidence>
<dbReference type="Proteomes" id="UP000198806">
    <property type="component" value="Unassembled WGS sequence"/>
</dbReference>
<evidence type="ECO:0000259" key="1">
    <source>
        <dbReference type="PROSITE" id="PS50943"/>
    </source>
</evidence>
<dbReference type="OrthoDB" id="9815805at2"/>
<dbReference type="EMBL" id="FOWD01000057">
    <property type="protein sequence ID" value="SFO65543.1"/>
    <property type="molecule type" value="Genomic_DNA"/>
</dbReference>
<dbReference type="InterPro" id="IPR001387">
    <property type="entry name" value="Cro/C1-type_HTH"/>
</dbReference>
<dbReference type="GO" id="GO:0003677">
    <property type="term" value="F:DNA binding"/>
    <property type="evidence" value="ECO:0007669"/>
    <property type="project" value="InterPro"/>
</dbReference>
<gene>
    <name evidence="2" type="ORF">SAMN04489757_15722</name>
</gene>
<name>A0A1I5IYS8_9FIRM</name>
<keyword evidence="3" id="KW-1185">Reference proteome</keyword>
<reference evidence="2 3" key="1">
    <citation type="submission" date="2016-10" db="EMBL/GenBank/DDBJ databases">
        <authorList>
            <person name="de Groot N.N."/>
        </authorList>
    </citation>
    <scope>NUCLEOTIDE SEQUENCE [LARGE SCALE GENOMIC DNA]</scope>
    <source>
        <strain evidence="2 3">DSM 1283</strain>
    </source>
</reference>
<dbReference type="STRING" id="1527.SAMN04489757_15722"/>
<proteinExistence type="predicted"/>
<accession>A0A1I5IYS8</accession>
<dbReference type="SUPFAM" id="SSF47413">
    <property type="entry name" value="lambda repressor-like DNA-binding domains"/>
    <property type="match status" value="1"/>
</dbReference>
<feature type="domain" description="HTH cro/C1-type" evidence="1">
    <location>
        <begin position="8"/>
        <end position="63"/>
    </location>
</feature>